<feature type="compositionally biased region" description="Polar residues" evidence="1">
    <location>
        <begin position="156"/>
        <end position="171"/>
    </location>
</feature>
<evidence type="ECO:0000313" key="4">
    <source>
        <dbReference type="Proteomes" id="UP001189429"/>
    </source>
</evidence>
<sequence>MVQKKVAAAKVKAEGSKCLASRVEGEENKAKVMNDFNYRIKSAPSAARQFYNKHLKFSKMNNPEKRKFVEEVIAGNFESEYFRRFEKVAKVDTNSETGTWMSWKQITDLDGEALVNVQIQQKTVITRPHSKLDAEAESTKSLPEHERLEYKKVSEVESTLTSIETGATRSTDAVPPEEDDDDPERDEHNKKSMSVIRKTHNAHQNASIGIKMRLGKYKDNRYVAELYSESLAMWKKMQAHDKKLTKFLESAMASDEPIAQADLSNCESIARELDDVKKNLNKKLNVMASVEKQMAPKTADAEASKTADS</sequence>
<gene>
    <name evidence="2" type="ORF">PCOR1329_LOCUS13749</name>
    <name evidence="3" type="ORF">PCOR1329_LOCUS24104</name>
</gene>
<keyword evidence="4" id="KW-1185">Reference proteome</keyword>
<accession>A0ABN9QRD1</accession>
<comment type="caution">
    <text evidence="2">The sequence shown here is derived from an EMBL/GenBank/DDBJ whole genome shotgun (WGS) entry which is preliminary data.</text>
</comment>
<evidence type="ECO:0000313" key="3">
    <source>
        <dbReference type="EMBL" id="CAK0823385.1"/>
    </source>
</evidence>
<feature type="compositionally biased region" description="Acidic residues" evidence="1">
    <location>
        <begin position="175"/>
        <end position="184"/>
    </location>
</feature>
<evidence type="ECO:0000313" key="2">
    <source>
        <dbReference type="EMBL" id="CAK0808034.1"/>
    </source>
</evidence>
<name>A0ABN9QRD1_9DINO</name>
<organism evidence="2 4">
    <name type="scientific">Prorocentrum cordatum</name>
    <dbReference type="NCBI Taxonomy" id="2364126"/>
    <lineage>
        <taxon>Eukaryota</taxon>
        <taxon>Sar</taxon>
        <taxon>Alveolata</taxon>
        <taxon>Dinophyceae</taxon>
        <taxon>Prorocentrales</taxon>
        <taxon>Prorocentraceae</taxon>
        <taxon>Prorocentrum</taxon>
    </lineage>
</organism>
<dbReference type="EMBL" id="CAUYUJ010008247">
    <property type="protein sequence ID" value="CAK0823385.1"/>
    <property type="molecule type" value="Genomic_DNA"/>
</dbReference>
<feature type="region of interest" description="Disordered" evidence="1">
    <location>
        <begin position="153"/>
        <end position="194"/>
    </location>
</feature>
<protein>
    <submittedName>
        <fullName evidence="2">Uncharacterized protein</fullName>
    </submittedName>
</protein>
<reference evidence="2" key="1">
    <citation type="submission" date="2023-10" db="EMBL/GenBank/DDBJ databases">
        <authorList>
            <person name="Chen Y."/>
            <person name="Shah S."/>
            <person name="Dougan E. K."/>
            <person name="Thang M."/>
            <person name="Chan C."/>
        </authorList>
    </citation>
    <scope>NUCLEOTIDE SEQUENCE [LARGE SCALE GENOMIC DNA]</scope>
</reference>
<dbReference type="EMBL" id="CAUYUJ010004078">
    <property type="protein sequence ID" value="CAK0808034.1"/>
    <property type="molecule type" value="Genomic_DNA"/>
</dbReference>
<proteinExistence type="predicted"/>
<dbReference type="Proteomes" id="UP001189429">
    <property type="component" value="Unassembled WGS sequence"/>
</dbReference>
<evidence type="ECO:0000256" key="1">
    <source>
        <dbReference type="SAM" id="MobiDB-lite"/>
    </source>
</evidence>